<dbReference type="AlphaFoldDB" id="A0A1G6HVM6"/>
<dbReference type="OrthoDB" id="2079210at2"/>
<name>A0A1G6HVM6_9BACT</name>
<sequence length="598" mass="66212">MKRFILILLFACSQLSLFSQEVVFEASASQVVEVGERFPLTFTLNAKPSAFAQPEIRGFSVLAGPSQSSSSNFEVINGQVSQSYTLVYTYILQADKEGKYRIGSAEVKVNGKTYTSTPFEIEVVKGENSTNQADRSSQNSESESGDLFVRVELSKQSVYLGEALVATIKLYSRGVSVSNFENMTFPSFNGFWSQEIETPSQFVFQRESLNGKVYSAGVIKKWLLFPQQKGKIKIDPYILDCIIQVRGNAPQNIFDGFFTSSQAVKRKLVSSISTVVVKDLPANQPATFTGAVGNFTIESTIDRTKLKANEAASYRIKITGNGNLKLISAPKISFPPDFESYDPKITESIKSQNSGSTGFKIFEYPLIPRSAGDFTIPEVQFTFFDPQKGTYTTVKTSDIAMTVLPDPNGGSQVVSSGGVSKQDLKVLGKDIKYISIQPQTFEKVNALYITNWLYYVGYLLVIVISILLALFLSVRQKVKSDVLLYKNKTANKIAKKRLKNAAIALKLNDNDSYFDALHNAILGYLSDKLSIKSGELTSERAVDLLKEKSVAEKTISDLLEVLSICEFARYSPAATVERREEVYSNAVELISTLEQTIR</sequence>
<keyword evidence="2" id="KW-0732">Signal</keyword>
<feature type="chain" id="PRO_5011471831" evidence="2">
    <location>
        <begin position="22"/>
        <end position="598"/>
    </location>
</feature>
<feature type="transmembrane region" description="Helical" evidence="1">
    <location>
        <begin position="452"/>
        <end position="474"/>
    </location>
</feature>
<dbReference type="PANTHER" id="PTHR40940">
    <property type="entry name" value="PROTEIN BATD-RELATED"/>
    <property type="match status" value="1"/>
</dbReference>
<evidence type="ECO:0000313" key="3">
    <source>
        <dbReference type="EMBL" id="SDB98188.1"/>
    </source>
</evidence>
<dbReference type="EMBL" id="FMYP01000013">
    <property type="protein sequence ID" value="SDB98188.1"/>
    <property type="molecule type" value="Genomic_DNA"/>
</dbReference>
<organism evidence="3 4">
    <name type="scientific">Williamwhitmania taraxaci</name>
    <dbReference type="NCBI Taxonomy" id="1640674"/>
    <lineage>
        <taxon>Bacteria</taxon>
        <taxon>Pseudomonadati</taxon>
        <taxon>Bacteroidota</taxon>
        <taxon>Bacteroidia</taxon>
        <taxon>Bacteroidales</taxon>
        <taxon>Williamwhitmaniaceae</taxon>
        <taxon>Williamwhitmania</taxon>
    </lineage>
</organism>
<protein>
    <submittedName>
        <fullName evidence="3">Oxygen tolerance</fullName>
    </submittedName>
</protein>
<dbReference type="PANTHER" id="PTHR40940:SF2">
    <property type="entry name" value="BATD"/>
    <property type="match status" value="1"/>
</dbReference>
<dbReference type="Proteomes" id="UP000199452">
    <property type="component" value="Unassembled WGS sequence"/>
</dbReference>
<keyword evidence="1" id="KW-0472">Membrane</keyword>
<dbReference type="InterPro" id="IPR025738">
    <property type="entry name" value="BatD"/>
</dbReference>
<reference evidence="3 4" key="1">
    <citation type="submission" date="2016-09" db="EMBL/GenBank/DDBJ databases">
        <authorList>
            <person name="Capua I."/>
            <person name="De Benedictis P."/>
            <person name="Joannis T."/>
            <person name="Lombin L.H."/>
            <person name="Cattoli G."/>
        </authorList>
    </citation>
    <scope>NUCLEOTIDE SEQUENCE [LARGE SCALE GENOMIC DNA]</scope>
    <source>
        <strain evidence="3 4">A7P-90m</strain>
    </source>
</reference>
<gene>
    <name evidence="3" type="ORF">SAMN05216323_101343</name>
</gene>
<accession>A0A1G6HVM6</accession>
<keyword evidence="1" id="KW-1133">Transmembrane helix</keyword>
<dbReference type="Pfam" id="PF13584">
    <property type="entry name" value="BatD"/>
    <property type="match status" value="2"/>
</dbReference>
<evidence type="ECO:0000313" key="4">
    <source>
        <dbReference type="Proteomes" id="UP000199452"/>
    </source>
</evidence>
<keyword evidence="1" id="KW-0812">Transmembrane</keyword>
<evidence type="ECO:0000256" key="1">
    <source>
        <dbReference type="SAM" id="Phobius"/>
    </source>
</evidence>
<evidence type="ECO:0000256" key="2">
    <source>
        <dbReference type="SAM" id="SignalP"/>
    </source>
</evidence>
<proteinExistence type="predicted"/>
<dbReference type="STRING" id="1640674.SAMN05216323_101343"/>
<dbReference type="RefSeq" id="WP_092436602.1">
    <property type="nucleotide sequence ID" value="NZ_FMYP01000013.1"/>
</dbReference>
<feature type="signal peptide" evidence="2">
    <location>
        <begin position="1"/>
        <end position="21"/>
    </location>
</feature>
<keyword evidence="4" id="KW-1185">Reference proteome</keyword>